<sequence length="457" mass="49782">MRVKTVRASSVKEAMEQIKDELGSDAVLLHTKKYREGGVLGGEEMIEVTAAVDETQTRVPRTPSAYVPPAAPILPTNVVNQYRMSEIPAQEGAPSLPAEGMLPLYHAYAPEMPPAQPYAMQEPTAPPLSNMPESPPDALPQQPVPSAYDPAVAPAQEPAVPSAPDASADDGSAERIRLLEDELAQMKTMLASMMAANKPKEVVSIRDALRRQDVHEELCEDLSGKISITDVNLDSLDSRAAGVLAGYLTQVMKFTDGLRLSPHGSRVVAFIGTTGVGKTTTLAKIAAHFVLEQNLKGALITADTYRISAVEQLKKYAEILGLPVEVVYSAADLRKAITRHRSKDFVLVDTAGRSQYNEFQMDELKELLMAHPRMEKHLVVSATTKEQDAAEIIDRFSVCAPNRIIFTKTDETRSIGMVLNLLAQRELPLSFLSNGQSVPDDIIPATAERLAELLLRE</sequence>
<feature type="region of interest" description="Disordered" evidence="14">
    <location>
        <begin position="115"/>
        <end position="171"/>
    </location>
</feature>
<keyword evidence="11" id="KW-1006">Bacterial flagellum protein export</keyword>
<protein>
    <recommendedName>
        <fullName evidence="3 13">Flagellar biosynthesis protein FlhF</fullName>
    </recommendedName>
</protein>
<evidence type="ECO:0000259" key="16">
    <source>
        <dbReference type="SMART" id="SM00962"/>
    </source>
</evidence>
<comment type="caution">
    <text evidence="17">The sequence shown here is derived from an EMBL/GenBank/DDBJ whole genome shotgun (WGS) entry which is preliminary data.</text>
</comment>
<dbReference type="Proteomes" id="UP000003175">
    <property type="component" value="Unassembled WGS sequence"/>
</dbReference>
<dbReference type="InterPro" id="IPR000897">
    <property type="entry name" value="SRP54_GTPase_dom"/>
</dbReference>
<evidence type="ECO:0000256" key="10">
    <source>
        <dbReference type="ARBA" id="ARBA00023136"/>
    </source>
</evidence>
<reference evidence="17 18" key="1">
    <citation type="submission" date="2011-08" db="EMBL/GenBank/DDBJ databases">
        <title>The Genome Sequence of Selenomonas noxia F0398.</title>
        <authorList>
            <consortium name="The Broad Institute Genome Sequencing Platform"/>
            <person name="Earl A."/>
            <person name="Ward D."/>
            <person name="Feldgarden M."/>
            <person name="Gevers D."/>
            <person name="Izard J."/>
            <person name="Ganesan A."/>
            <person name="Blanton J.M."/>
            <person name="Baranova O.V."/>
            <person name="Tanner A.C."/>
            <person name="Dewhirst F.E."/>
            <person name="Young S.K."/>
            <person name="Zeng Q."/>
            <person name="Gargeya S."/>
            <person name="Fitzgerald M."/>
            <person name="Haas B."/>
            <person name="Abouelleil A."/>
            <person name="Alvarado L."/>
            <person name="Arachchi H.M."/>
            <person name="Berlin A."/>
            <person name="Brown A."/>
            <person name="Chapman S.B."/>
            <person name="Chen Z."/>
            <person name="Dunbar C."/>
            <person name="Freedman E."/>
            <person name="Gearin G."/>
            <person name="Gellesch M."/>
            <person name="Goldberg J."/>
            <person name="Griggs A."/>
            <person name="Gujja S."/>
            <person name="Heiman D."/>
            <person name="Howarth C."/>
            <person name="Larson L."/>
            <person name="Lui A."/>
            <person name="MacDonald P.J.P."/>
            <person name="Montmayeur A."/>
            <person name="Murphy C."/>
            <person name="Neiman D."/>
            <person name="Pearson M."/>
            <person name="Priest M."/>
            <person name="Roberts A."/>
            <person name="Saif S."/>
            <person name="Shea T."/>
            <person name="Shenoy N."/>
            <person name="Sisk P."/>
            <person name="Stolte C."/>
            <person name="Sykes S."/>
            <person name="Wortman J."/>
            <person name="Nusbaum C."/>
            <person name="Birren B."/>
        </authorList>
    </citation>
    <scope>NUCLEOTIDE SEQUENCE [LARGE SCALE GENOMIC DNA]</scope>
    <source>
        <strain evidence="17 18">F0398</strain>
    </source>
</reference>
<keyword evidence="6" id="KW-0547">Nucleotide-binding</keyword>
<evidence type="ECO:0000313" key="18">
    <source>
        <dbReference type="Proteomes" id="UP000003175"/>
    </source>
</evidence>
<dbReference type="SUPFAM" id="SSF52540">
    <property type="entry name" value="P-loop containing nucleoside triphosphate hydrolases"/>
    <property type="match status" value="1"/>
</dbReference>
<dbReference type="InterPro" id="IPR027417">
    <property type="entry name" value="P-loop_NTPase"/>
</dbReference>
<comment type="subcellular location">
    <subcellularLocation>
        <location evidence="1">Cell membrane</location>
        <topology evidence="1">Peripheral membrane protein</topology>
        <orientation evidence="1">Cytoplasmic side</orientation>
    </subcellularLocation>
</comment>
<evidence type="ECO:0000256" key="3">
    <source>
        <dbReference type="ARBA" id="ARBA00014919"/>
    </source>
</evidence>
<gene>
    <name evidence="17" type="ORF">HMPREF9432_00239</name>
</gene>
<comment type="function">
    <text evidence="12">Necessary for flagellar biosynthesis. May be involved in translocation of the flagellum.</text>
</comment>
<evidence type="ECO:0000256" key="7">
    <source>
        <dbReference type="ARBA" id="ARBA00022795"/>
    </source>
</evidence>
<dbReference type="SMART" id="SM00962">
    <property type="entry name" value="SRP54"/>
    <property type="match status" value="1"/>
</dbReference>
<dbReference type="Gene3D" id="1.20.120.1380">
    <property type="entry name" value="Flagellar FlhF biosynthesis protein, N domain"/>
    <property type="match status" value="1"/>
</dbReference>
<feature type="domain" description="SRP54-type proteins GTP-binding" evidence="16">
    <location>
        <begin position="265"/>
        <end position="456"/>
    </location>
</feature>
<evidence type="ECO:0000256" key="14">
    <source>
        <dbReference type="SAM" id="MobiDB-lite"/>
    </source>
</evidence>
<evidence type="ECO:0000256" key="8">
    <source>
        <dbReference type="ARBA" id="ARBA00022927"/>
    </source>
</evidence>
<keyword evidence="4" id="KW-0813">Transport</keyword>
<dbReference type="RefSeq" id="WP_006695788.1">
    <property type="nucleotide sequence ID" value="NZ_JH376857.1"/>
</dbReference>
<evidence type="ECO:0000256" key="4">
    <source>
        <dbReference type="ARBA" id="ARBA00022448"/>
    </source>
</evidence>
<evidence type="ECO:0000259" key="15">
    <source>
        <dbReference type="SMART" id="SM00382"/>
    </source>
</evidence>
<evidence type="ECO:0000256" key="6">
    <source>
        <dbReference type="ARBA" id="ARBA00022741"/>
    </source>
</evidence>
<accession>A0ABN0DRY1</accession>
<name>A0ABN0DRY1_9FIRM</name>
<dbReference type="InterPro" id="IPR003593">
    <property type="entry name" value="AAA+_ATPase"/>
</dbReference>
<keyword evidence="8" id="KW-0653">Protein transport</keyword>
<dbReference type="PANTHER" id="PTHR43134:SF3">
    <property type="entry name" value="FLAGELLAR BIOSYNTHESIS PROTEIN FLHF"/>
    <property type="match status" value="1"/>
</dbReference>
<dbReference type="NCBIfam" id="TIGR03499">
    <property type="entry name" value="FlhF"/>
    <property type="match status" value="1"/>
</dbReference>
<proteinExistence type="inferred from homology"/>
<comment type="similarity">
    <text evidence="2">Belongs to the GTP-binding SRP family.</text>
</comment>
<evidence type="ECO:0000256" key="11">
    <source>
        <dbReference type="ARBA" id="ARBA00023225"/>
    </source>
</evidence>
<keyword evidence="10" id="KW-0472">Membrane</keyword>
<keyword evidence="9" id="KW-0342">GTP-binding</keyword>
<feature type="compositionally biased region" description="Low complexity" evidence="14">
    <location>
        <begin position="150"/>
        <end position="170"/>
    </location>
</feature>
<evidence type="ECO:0000313" key="17">
    <source>
        <dbReference type="EMBL" id="EHG25738.1"/>
    </source>
</evidence>
<organism evidence="17 18">
    <name type="scientific">Selenomonas noxia F0398</name>
    <dbReference type="NCBI Taxonomy" id="702437"/>
    <lineage>
        <taxon>Bacteria</taxon>
        <taxon>Bacillati</taxon>
        <taxon>Bacillota</taxon>
        <taxon>Negativicutes</taxon>
        <taxon>Selenomonadales</taxon>
        <taxon>Selenomonadaceae</taxon>
        <taxon>Selenomonas</taxon>
    </lineage>
</organism>
<evidence type="ECO:0000256" key="1">
    <source>
        <dbReference type="ARBA" id="ARBA00004413"/>
    </source>
</evidence>
<dbReference type="EMBL" id="ADGH01000003">
    <property type="protein sequence ID" value="EHG25738.1"/>
    <property type="molecule type" value="Genomic_DNA"/>
</dbReference>
<dbReference type="CDD" id="cd17873">
    <property type="entry name" value="FlhF"/>
    <property type="match status" value="1"/>
</dbReference>
<feature type="domain" description="AAA+ ATPase" evidence="15">
    <location>
        <begin position="264"/>
        <end position="410"/>
    </location>
</feature>
<evidence type="ECO:0000256" key="13">
    <source>
        <dbReference type="NCBIfam" id="TIGR03499"/>
    </source>
</evidence>
<dbReference type="Pfam" id="PF00448">
    <property type="entry name" value="SRP54"/>
    <property type="match status" value="1"/>
</dbReference>
<keyword evidence="18" id="KW-1185">Reference proteome</keyword>
<evidence type="ECO:0000256" key="9">
    <source>
        <dbReference type="ARBA" id="ARBA00023134"/>
    </source>
</evidence>
<evidence type="ECO:0000256" key="5">
    <source>
        <dbReference type="ARBA" id="ARBA00022475"/>
    </source>
</evidence>
<keyword evidence="5" id="KW-1003">Cell membrane</keyword>
<dbReference type="SMART" id="SM00382">
    <property type="entry name" value="AAA"/>
    <property type="match status" value="1"/>
</dbReference>
<dbReference type="PANTHER" id="PTHR43134">
    <property type="entry name" value="SIGNAL RECOGNITION PARTICLE RECEPTOR SUBUNIT ALPHA"/>
    <property type="match status" value="1"/>
</dbReference>
<evidence type="ECO:0000256" key="2">
    <source>
        <dbReference type="ARBA" id="ARBA00008531"/>
    </source>
</evidence>
<evidence type="ECO:0000256" key="12">
    <source>
        <dbReference type="ARBA" id="ARBA00025337"/>
    </source>
</evidence>
<keyword evidence="7" id="KW-1005">Bacterial flagellum biogenesis</keyword>
<dbReference type="InterPro" id="IPR047040">
    <property type="entry name" value="FlhF__GTPase_dom"/>
</dbReference>
<dbReference type="Gene3D" id="3.40.50.300">
    <property type="entry name" value="P-loop containing nucleotide triphosphate hydrolases"/>
    <property type="match status" value="1"/>
</dbReference>
<dbReference type="InterPro" id="IPR020006">
    <property type="entry name" value="FlhF"/>
</dbReference>